<gene>
    <name evidence="2" type="ORF">FLK61_37420</name>
</gene>
<organism evidence="2 3">
    <name type="scientific">Paenalkalicoccus suaedae</name>
    <dbReference type="NCBI Taxonomy" id="2592382"/>
    <lineage>
        <taxon>Bacteria</taxon>
        <taxon>Bacillati</taxon>
        <taxon>Bacillota</taxon>
        <taxon>Bacilli</taxon>
        <taxon>Bacillales</taxon>
        <taxon>Bacillaceae</taxon>
        <taxon>Paenalkalicoccus</taxon>
    </lineage>
</organism>
<dbReference type="EMBL" id="CP041372">
    <property type="protein sequence ID" value="QKS72316.1"/>
    <property type="molecule type" value="Genomic_DNA"/>
</dbReference>
<dbReference type="AlphaFoldDB" id="A0A859FIY6"/>
<name>A0A859FIY6_9BACI</name>
<evidence type="ECO:0000259" key="1">
    <source>
        <dbReference type="Pfam" id="PF26154"/>
    </source>
</evidence>
<accession>A0A859FIY6</accession>
<evidence type="ECO:0000313" key="2">
    <source>
        <dbReference type="EMBL" id="QKS72316.1"/>
    </source>
</evidence>
<evidence type="ECO:0000313" key="3">
    <source>
        <dbReference type="Proteomes" id="UP000318138"/>
    </source>
</evidence>
<dbReference type="Proteomes" id="UP000318138">
    <property type="component" value="Chromosome"/>
</dbReference>
<proteinExistence type="predicted"/>
<protein>
    <recommendedName>
        <fullName evidence="1">DUF8042 domain-containing protein</fullName>
    </recommendedName>
</protein>
<reference evidence="3" key="1">
    <citation type="submission" date="2019-07" db="EMBL/GenBank/DDBJ databases">
        <title>Bacillus alkalisoli sp. nov. isolated from saline soil.</title>
        <authorList>
            <person name="Sun J.-Q."/>
            <person name="Xu L."/>
        </authorList>
    </citation>
    <scope>NUCLEOTIDE SEQUENCE [LARGE SCALE GENOMIC DNA]</scope>
    <source>
        <strain evidence="3">M4U3P1</strain>
    </source>
</reference>
<dbReference type="KEGG" id="psua:FLK61_37420"/>
<feature type="domain" description="DUF8042" evidence="1">
    <location>
        <begin position="1"/>
        <end position="118"/>
    </location>
</feature>
<dbReference type="InterPro" id="IPR058355">
    <property type="entry name" value="DUF8042"/>
</dbReference>
<dbReference type="RefSeq" id="WP_176010297.1">
    <property type="nucleotide sequence ID" value="NZ_CP041372.2"/>
</dbReference>
<dbReference type="Pfam" id="PF26154">
    <property type="entry name" value="DUF8042"/>
    <property type="match status" value="1"/>
</dbReference>
<keyword evidence="3" id="KW-1185">Reference proteome</keyword>
<sequence>MKKQKAVLEKVHAHGNEMVKKLEEAQRLLHDNKIEAAMDSLESAMTNFQTVNTSLTPLAKKLSVKPLADKGMGVQDGLSHLVIACDKGEYGKAKEISQFTLMPRAKKWRDELNVLLAPHI</sequence>